<protein>
    <recommendedName>
        <fullName evidence="6">Ribosomal RNA adenine methylase transferase N-terminal domain-containing protein</fullName>
    </recommendedName>
</protein>
<accession>A0A1F7YKV2</accession>
<dbReference type="PANTHER" id="PTHR11727">
    <property type="entry name" value="DIMETHYLADENOSINE TRANSFERASE"/>
    <property type="match status" value="1"/>
</dbReference>
<feature type="domain" description="Ribosomal RNA adenine methylase transferase N-terminal" evidence="6">
    <location>
        <begin position="28"/>
        <end position="186"/>
    </location>
</feature>
<feature type="binding site" evidence="5">
    <location>
        <position position="48"/>
    </location>
    <ligand>
        <name>S-adenosyl-L-methionine</name>
        <dbReference type="ChEBI" id="CHEBI:59789"/>
    </ligand>
</feature>
<evidence type="ECO:0000256" key="4">
    <source>
        <dbReference type="ARBA" id="ARBA00022884"/>
    </source>
</evidence>
<evidence type="ECO:0000259" key="6">
    <source>
        <dbReference type="SMART" id="SM00650"/>
    </source>
</evidence>
<evidence type="ECO:0000313" key="8">
    <source>
        <dbReference type="Proteomes" id="UP000179221"/>
    </source>
</evidence>
<feature type="binding site" evidence="5">
    <location>
        <position position="69"/>
    </location>
    <ligand>
        <name>S-adenosyl-L-methionine</name>
        <dbReference type="ChEBI" id="CHEBI:59789"/>
    </ligand>
</feature>
<evidence type="ECO:0000256" key="3">
    <source>
        <dbReference type="ARBA" id="ARBA00022691"/>
    </source>
</evidence>
<dbReference type="InterPro" id="IPR020598">
    <property type="entry name" value="rRNA_Ade_methylase_Trfase_N"/>
</dbReference>
<evidence type="ECO:0000256" key="2">
    <source>
        <dbReference type="ARBA" id="ARBA00022679"/>
    </source>
</evidence>
<name>A0A1F7YKV2_9BACT</name>
<dbReference type="PANTHER" id="PTHR11727:SF7">
    <property type="entry name" value="DIMETHYLADENOSINE TRANSFERASE-RELATED"/>
    <property type="match status" value="1"/>
</dbReference>
<dbReference type="PROSITE" id="PS01131">
    <property type="entry name" value="RRNA_A_DIMETH"/>
    <property type="match status" value="1"/>
</dbReference>
<evidence type="ECO:0000256" key="5">
    <source>
        <dbReference type="PROSITE-ProRule" id="PRU01026"/>
    </source>
</evidence>
<dbReference type="SMART" id="SM00650">
    <property type="entry name" value="rADc"/>
    <property type="match status" value="1"/>
</dbReference>
<dbReference type="GO" id="GO:0000179">
    <property type="term" value="F:rRNA (adenine-N6,N6-)-dimethyltransferase activity"/>
    <property type="evidence" value="ECO:0007669"/>
    <property type="project" value="UniProtKB-UniRule"/>
</dbReference>
<comment type="caution">
    <text evidence="7">The sequence shown here is derived from an EMBL/GenBank/DDBJ whole genome shotgun (WGS) entry which is preliminary data.</text>
</comment>
<dbReference type="InterPro" id="IPR020596">
    <property type="entry name" value="rRNA_Ade_Mease_Trfase_CS"/>
</dbReference>
<evidence type="ECO:0000256" key="1">
    <source>
        <dbReference type="ARBA" id="ARBA00022603"/>
    </source>
</evidence>
<dbReference type="PROSITE" id="PS51689">
    <property type="entry name" value="SAM_RNA_A_N6_MT"/>
    <property type="match status" value="1"/>
</dbReference>
<dbReference type="InterPro" id="IPR029063">
    <property type="entry name" value="SAM-dependent_MTases_sf"/>
</dbReference>
<gene>
    <name evidence="7" type="ORF">A2628_03410</name>
</gene>
<keyword evidence="1 5" id="KW-0489">Methyltransferase</keyword>
<keyword evidence="3 5" id="KW-0949">S-adenosyl-L-methionine</keyword>
<comment type="similarity">
    <text evidence="5">Belongs to the class I-like SAM-binding methyltransferase superfamily. rRNA adenine N(6)-methyltransferase family.</text>
</comment>
<sequence>MQVSEILQRYNIQPNPLKDQFFLTNEEVIVKIVDFADLNKKDTVLEIGAGLGTITKEIAQRAGRVIAFEVDKRFKPILTKLPDNIELHLENAWNYVQLGGKVPYKKAYNKVVSNLPYSFAEPFLHNLTFLNYDKVILVVPLKILKKLEHGIFGSFFKVDVLFTVGKGNFYPTPRTNSVVINLVKLPDPIQTKNLGLFLRQYIYQHEGQLVKNSIMEGLIKYHQLVYGILVTKNQARKIISDSGIDKIHLDNKPIKHDVYEIVSEKFNNNLWNKKQPLEQIK</sequence>
<reference evidence="7 8" key="1">
    <citation type="journal article" date="2016" name="Nat. Commun.">
        <title>Thousands of microbial genomes shed light on interconnected biogeochemical processes in an aquifer system.</title>
        <authorList>
            <person name="Anantharaman K."/>
            <person name="Brown C.T."/>
            <person name="Hug L.A."/>
            <person name="Sharon I."/>
            <person name="Castelle C.J."/>
            <person name="Probst A.J."/>
            <person name="Thomas B.C."/>
            <person name="Singh A."/>
            <person name="Wilkins M.J."/>
            <person name="Karaoz U."/>
            <person name="Brodie E.L."/>
            <person name="Williams K.H."/>
            <person name="Hubbard S.S."/>
            <person name="Banfield J.F."/>
        </authorList>
    </citation>
    <scope>NUCLEOTIDE SEQUENCE [LARGE SCALE GENOMIC DNA]</scope>
</reference>
<dbReference type="EMBL" id="MGGL01000001">
    <property type="protein sequence ID" value="OGM27907.1"/>
    <property type="molecule type" value="Genomic_DNA"/>
</dbReference>
<dbReference type="Pfam" id="PF00398">
    <property type="entry name" value="RrnaAD"/>
    <property type="match status" value="1"/>
</dbReference>
<dbReference type="GO" id="GO:0003723">
    <property type="term" value="F:RNA binding"/>
    <property type="evidence" value="ECO:0007669"/>
    <property type="project" value="UniProtKB-UniRule"/>
</dbReference>
<keyword evidence="4 5" id="KW-0694">RNA-binding</keyword>
<keyword evidence="2 5" id="KW-0808">Transferase</keyword>
<comment type="caution">
    <text evidence="5">Lacks conserved residue(s) required for the propagation of feature annotation.</text>
</comment>
<feature type="binding site" evidence="5">
    <location>
        <position position="23"/>
    </location>
    <ligand>
        <name>S-adenosyl-L-methionine</name>
        <dbReference type="ChEBI" id="CHEBI:59789"/>
    </ligand>
</feature>
<dbReference type="CDD" id="cd02440">
    <property type="entry name" value="AdoMet_MTases"/>
    <property type="match status" value="1"/>
</dbReference>
<dbReference type="InterPro" id="IPR001737">
    <property type="entry name" value="KsgA/Erm"/>
</dbReference>
<dbReference type="Proteomes" id="UP000179221">
    <property type="component" value="Unassembled WGS sequence"/>
</dbReference>
<dbReference type="AlphaFoldDB" id="A0A1F7YKV2"/>
<dbReference type="Gene3D" id="3.40.50.150">
    <property type="entry name" value="Vaccinia Virus protein VP39"/>
    <property type="match status" value="1"/>
</dbReference>
<feature type="binding site" evidence="5">
    <location>
        <position position="114"/>
    </location>
    <ligand>
        <name>S-adenosyl-L-methionine</name>
        <dbReference type="ChEBI" id="CHEBI:59789"/>
    </ligand>
</feature>
<organism evidence="7 8">
    <name type="scientific">Candidatus Woesebacteria bacterium RIFCSPHIGHO2_01_FULL_40_22</name>
    <dbReference type="NCBI Taxonomy" id="1802499"/>
    <lineage>
        <taxon>Bacteria</taxon>
        <taxon>Candidatus Woeseibacteriota</taxon>
    </lineage>
</organism>
<dbReference type="GO" id="GO:0005829">
    <property type="term" value="C:cytosol"/>
    <property type="evidence" value="ECO:0007669"/>
    <property type="project" value="TreeGrafter"/>
</dbReference>
<dbReference type="SUPFAM" id="SSF53335">
    <property type="entry name" value="S-adenosyl-L-methionine-dependent methyltransferases"/>
    <property type="match status" value="1"/>
</dbReference>
<proteinExistence type="inferred from homology"/>
<evidence type="ECO:0000313" key="7">
    <source>
        <dbReference type="EMBL" id="OGM27907.1"/>
    </source>
</evidence>